<evidence type="ECO:0000313" key="4">
    <source>
        <dbReference type="Proteomes" id="UP001519343"/>
    </source>
</evidence>
<reference evidence="3 4" key="1">
    <citation type="submission" date="2021-03" db="EMBL/GenBank/DDBJ databases">
        <title>Genomic Encyclopedia of Type Strains, Phase IV (KMG-IV): sequencing the most valuable type-strain genomes for metagenomic binning, comparative biology and taxonomic classification.</title>
        <authorList>
            <person name="Goeker M."/>
        </authorList>
    </citation>
    <scope>NUCLEOTIDE SEQUENCE [LARGE SCALE GENOMIC DNA]</scope>
    <source>
        <strain evidence="3 4">DSM 24738</strain>
    </source>
</reference>
<keyword evidence="3" id="KW-0378">Hydrolase</keyword>
<dbReference type="Gene3D" id="3.30.1380.10">
    <property type="match status" value="1"/>
</dbReference>
<dbReference type="RefSeq" id="WP_209809736.1">
    <property type="nucleotide sequence ID" value="NZ_JAGGKT010000003.1"/>
</dbReference>
<dbReference type="SUPFAM" id="SSF55166">
    <property type="entry name" value="Hedgehog/DD-peptidase"/>
    <property type="match status" value="1"/>
</dbReference>
<accession>A0ABS4GNF3</accession>
<comment type="caution">
    <text evidence="3">The sequence shown here is derived from an EMBL/GenBank/DDBJ whole genome shotgun (WGS) entry which is preliminary data.</text>
</comment>
<dbReference type="InterPro" id="IPR009045">
    <property type="entry name" value="Zn_M74/Hedgehog-like"/>
</dbReference>
<organism evidence="3 4">
    <name type="scientific">Ammoniphilus resinae</name>
    <dbReference type="NCBI Taxonomy" id="861532"/>
    <lineage>
        <taxon>Bacteria</taxon>
        <taxon>Bacillati</taxon>
        <taxon>Bacillota</taxon>
        <taxon>Bacilli</taxon>
        <taxon>Bacillales</taxon>
        <taxon>Paenibacillaceae</taxon>
        <taxon>Aneurinibacillus group</taxon>
        <taxon>Ammoniphilus</taxon>
    </lineage>
</organism>
<dbReference type="CDD" id="cd14852">
    <property type="entry name" value="LD-carboxypeptidase"/>
    <property type="match status" value="1"/>
</dbReference>
<proteinExistence type="predicted"/>
<dbReference type="EC" id="3.4.16.4" evidence="3"/>
<dbReference type="InterPro" id="IPR052179">
    <property type="entry name" value="DD-CPase-like"/>
</dbReference>
<protein>
    <submittedName>
        <fullName evidence="3">D-alanyl-D-alanine carboxypeptidase</fullName>
        <ecNumber evidence="3">3.4.16.4</ecNumber>
    </submittedName>
</protein>
<evidence type="ECO:0000259" key="2">
    <source>
        <dbReference type="Pfam" id="PF02557"/>
    </source>
</evidence>
<dbReference type="PANTHER" id="PTHR34385:SF1">
    <property type="entry name" value="PEPTIDOGLYCAN L-ALANYL-D-GLUTAMATE ENDOPEPTIDASE CWLK"/>
    <property type="match status" value="1"/>
</dbReference>
<dbReference type="EMBL" id="JAGGKT010000003">
    <property type="protein sequence ID" value="MBP1931647.1"/>
    <property type="molecule type" value="Genomic_DNA"/>
</dbReference>
<feature type="region of interest" description="Disordered" evidence="1">
    <location>
        <begin position="35"/>
        <end position="72"/>
    </location>
</feature>
<keyword evidence="4" id="KW-1185">Reference proteome</keyword>
<dbReference type="GO" id="GO:0009002">
    <property type="term" value="F:serine-type D-Ala-D-Ala carboxypeptidase activity"/>
    <property type="evidence" value="ECO:0007669"/>
    <property type="project" value="UniProtKB-EC"/>
</dbReference>
<dbReference type="InterPro" id="IPR003709">
    <property type="entry name" value="VanY-like_core_dom"/>
</dbReference>
<dbReference type="InterPro" id="IPR058193">
    <property type="entry name" value="VanY/YodJ_core_dom"/>
</dbReference>
<feature type="compositionally biased region" description="Basic and acidic residues" evidence="1">
    <location>
        <begin position="35"/>
        <end position="46"/>
    </location>
</feature>
<evidence type="ECO:0000256" key="1">
    <source>
        <dbReference type="SAM" id="MobiDB-lite"/>
    </source>
</evidence>
<sequence>MNIAWKIIGATLVLGFTPQILPLSEVLSHQSPEYADHYKENGRVEEPPAPNPTPPHQKVTPPKSQTQDNPKGGVIDVANLNYDMVLVNKKWKLPDNYVPQDLVEPQIPFSFSGDSEKRLLRKEAAEALERLFAKAQEDQIEFAGVSGYRSYQTQNSIYHYNLKTQGEEEANQYSAVPGHSEHQTGLAIDVSSAVVNYTLEEPFGETKEGKWLAAHAADFGFIIRYPKGMEKITGYAYEPWHIRYVGPKVAVQIQHLGITLEEYVNKKQTKW</sequence>
<keyword evidence="3" id="KW-0121">Carboxypeptidase</keyword>
<dbReference type="PANTHER" id="PTHR34385">
    <property type="entry name" value="D-ALANYL-D-ALANINE CARBOXYPEPTIDASE"/>
    <property type="match status" value="1"/>
</dbReference>
<dbReference type="Pfam" id="PF02557">
    <property type="entry name" value="VanY"/>
    <property type="match status" value="1"/>
</dbReference>
<dbReference type="Proteomes" id="UP001519343">
    <property type="component" value="Unassembled WGS sequence"/>
</dbReference>
<name>A0ABS4GNF3_9BACL</name>
<keyword evidence="3" id="KW-0645">Protease</keyword>
<gene>
    <name evidence="3" type="ORF">J2Z37_001648</name>
</gene>
<evidence type="ECO:0000313" key="3">
    <source>
        <dbReference type="EMBL" id="MBP1931647.1"/>
    </source>
</evidence>
<feature type="domain" description="D-alanyl-D-alanine carboxypeptidase-like core" evidence="2">
    <location>
        <begin position="118"/>
        <end position="246"/>
    </location>
</feature>